<sequence length="452" mass="52273">MGIASKYWKLARIDSFSRCKSEVLEAAKNFFDEQFPEQAHQKEVSDRNIQRQLMQWYQSSDPRSEMAQICLRCFISNVLKESCIALEQKFGERHYLYSAQLLPLVLDTAHNNQDSESLTTHILSTFNPNKSNLSTWVTIIFKSCSAVKQSLKEHGIVQLTDWTILRYTTHTRLKRVLSSLQLTSTEIAKAVKLFDSFQSVYCTQLSKHRKAKPDSKFNTTKYPQPTREQLNQIAEILSGDIEYSLSRKIISSEEVLEELQRLAYILRETWTQPQQVVEKNNDEKKTSKLPDFCIEPFNNCLHESVKQVVQTRFDYIQRKGTVKGKEQAKRYLQALHLFHCNGVGLKNIAAQLGFTDQPHLSRLLKLKILRKDIGRNLISNLKKYVAELSGYSQNPDKLVELDTRIQSLFGEEIDELIKDAEKEAKNGYRLVMNSKLARSICQLINKCPHFNN</sequence>
<gene>
    <name evidence="1" type="ORF">NIES267_71740</name>
</gene>
<evidence type="ECO:0000313" key="2">
    <source>
        <dbReference type="Proteomes" id="UP000218418"/>
    </source>
</evidence>
<protein>
    <submittedName>
        <fullName evidence="1">Uncharacterized protein</fullName>
    </submittedName>
</protein>
<dbReference type="OrthoDB" id="539713at2"/>
<dbReference type="AlphaFoldDB" id="A0A1Z4M2F2"/>
<keyword evidence="2" id="KW-1185">Reference proteome</keyword>
<dbReference type="Proteomes" id="UP000218418">
    <property type="component" value="Plasmid plasmid1"/>
</dbReference>
<accession>A0A1Z4M2F2</accession>
<organism evidence="1 2">
    <name type="scientific">Calothrix parasitica NIES-267</name>
    <dbReference type="NCBI Taxonomy" id="1973488"/>
    <lineage>
        <taxon>Bacteria</taxon>
        <taxon>Bacillati</taxon>
        <taxon>Cyanobacteriota</taxon>
        <taxon>Cyanophyceae</taxon>
        <taxon>Nostocales</taxon>
        <taxon>Calotrichaceae</taxon>
        <taxon>Calothrix</taxon>
    </lineage>
</organism>
<geneLocation type="plasmid" evidence="2">
    <name>Plasmid1 dna</name>
</geneLocation>
<proteinExistence type="predicted"/>
<name>A0A1Z4M2F2_9CYAN</name>
<reference evidence="1 2" key="1">
    <citation type="submission" date="2017-06" db="EMBL/GenBank/DDBJ databases">
        <title>Genome sequencing of cyanobaciteial culture collection at National Institute for Environmental Studies (NIES).</title>
        <authorList>
            <person name="Hirose Y."/>
            <person name="Shimura Y."/>
            <person name="Fujisawa T."/>
            <person name="Nakamura Y."/>
            <person name="Kawachi M."/>
        </authorList>
    </citation>
    <scope>NUCLEOTIDE SEQUENCE [LARGE SCALE GENOMIC DNA]</scope>
    <source>
        <strain evidence="1 2">NIES-267</strain>
        <plasmid evidence="2">Plasmid1 dna</plasmid>
    </source>
</reference>
<keyword evidence="1" id="KW-0614">Plasmid</keyword>
<evidence type="ECO:0000313" key="1">
    <source>
        <dbReference type="EMBL" id="BAY87650.1"/>
    </source>
</evidence>
<dbReference type="EMBL" id="AP018228">
    <property type="protein sequence ID" value="BAY87650.1"/>
    <property type="molecule type" value="Genomic_DNA"/>
</dbReference>